<dbReference type="OrthoDB" id="2899841at2"/>
<reference evidence="3" key="1">
    <citation type="submission" date="2016-10" db="EMBL/GenBank/DDBJ databases">
        <authorList>
            <person name="Varghese N."/>
            <person name="Submissions S."/>
        </authorList>
    </citation>
    <scope>NUCLEOTIDE SEQUENCE [LARGE SCALE GENOMIC DNA]</scope>
    <source>
        <strain evidence="3">CGMCC 1.10784</strain>
    </source>
</reference>
<dbReference type="RefSeq" id="WP_091189059.1">
    <property type="nucleotide sequence ID" value="NZ_FOMT01000005.1"/>
</dbReference>
<dbReference type="STRING" id="1045775.SAMN05216378_4929"/>
<feature type="domain" description="DUF4062" evidence="1">
    <location>
        <begin position="6"/>
        <end position="91"/>
    </location>
</feature>
<name>A0A1I2FL17_9BACL</name>
<dbReference type="Proteomes" id="UP000198855">
    <property type="component" value="Unassembled WGS sequence"/>
</dbReference>
<evidence type="ECO:0000259" key="1">
    <source>
        <dbReference type="Pfam" id="PF13271"/>
    </source>
</evidence>
<organism evidence="2 3">
    <name type="scientific">Paenibacillus catalpae</name>
    <dbReference type="NCBI Taxonomy" id="1045775"/>
    <lineage>
        <taxon>Bacteria</taxon>
        <taxon>Bacillati</taxon>
        <taxon>Bacillota</taxon>
        <taxon>Bacilli</taxon>
        <taxon>Bacillales</taxon>
        <taxon>Paenibacillaceae</taxon>
        <taxon>Paenibacillus</taxon>
    </lineage>
</organism>
<keyword evidence="3" id="KW-1185">Reference proteome</keyword>
<evidence type="ECO:0000313" key="3">
    <source>
        <dbReference type="Proteomes" id="UP000198855"/>
    </source>
</evidence>
<accession>A0A1I2FL17</accession>
<dbReference type="EMBL" id="FOMT01000005">
    <property type="protein sequence ID" value="SFF06184.1"/>
    <property type="molecule type" value="Genomic_DNA"/>
</dbReference>
<dbReference type="AlphaFoldDB" id="A0A1I2FL17"/>
<evidence type="ECO:0000313" key="2">
    <source>
        <dbReference type="EMBL" id="SFF06184.1"/>
    </source>
</evidence>
<dbReference type="InterPro" id="IPR025139">
    <property type="entry name" value="DUF4062"/>
</dbReference>
<gene>
    <name evidence="2" type="ORF">SAMN05216378_4929</name>
</gene>
<proteinExistence type="predicted"/>
<dbReference type="Pfam" id="PF13271">
    <property type="entry name" value="DUF4062"/>
    <property type="match status" value="1"/>
</dbReference>
<protein>
    <recommendedName>
        <fullName evidence="1">DUF4062 domain-containing protein</fullName>
    </recommendedName>
</protein>
<sequence>MPNLTKLFISSVAQDSLTPLRNRTFDELTALGHEPEMYERTFGPWPMDISGVEHCLNKVRECDIFCLFIHNKGGSMTGSGYSVTHREFLTALNMNKVLLLYAEPTINRRYFSSVRRILFLFIEQFRKSNGREPSNRELVDYLELTSETNSAEVPSKYEIDVYVWVMLYDIIERHGKYLLDMPVGVGLDWKPILSAILKEGAYYFPRKEEYMESIDALAAVGEFSEFVQKMAKDHLSITAIRHPRLMLARLQAVIRGSEIKQLVNQDLTLGKVRNCSAICLFLHNNGYLDCIESVGDTAGGFHFNINHPKYVTHTYRTQPEGEPVLYYTEDKRMFYLLYKIGEYIISYHFPEETKWHQNLYVDYSEDIKSGILMAHSNVMIFDYVSSILRGLQK</sequence>